<feature type="signal peptide" evidence="16">
    <location>
        <begin position="1"/>
        <end position="26"/>
    </location>
</feature>
<dbReference type="InterPro" id="IPR001940">
    <property type="entry name" value="Peptidase_S1C"/>
</dbReference>
<keyword evidence="7 16" id="KW-0732">Signal</keyword>
<dbReference type="InterPro" id="IPR001478">
    <property type="entry name" value="PDZ"/>
</dbReference>
<dbReference type="Proteomes" id="UP000253370">
    <property type="component" value="Unassembled WGS sequence"/>
</dbReference>
<dbReference type="SUPFAM" id="SSF50156">
    <property type="entry name" value="PDZ domain-like"/>
    <property type="match status" value="2"/>
</dbReference>
<evidence type="ECO:0000256" key="3">
    <source>
        <dbReference type="ARBA" id="ARBA00010541"/>
    </source>
</evidence>
<evidence type="ECO:0000256" key="11">
    <source>
        <dbReference type="ARBA" id="ARBA00022825"/>
    </source>
</evidence>
<evidence type="ECO:0000256" key="5">
    <source>
        <dbReference type="ARBA" id="ARBA00013958"/>
    </source>
</evidence>
<evidence type="ECO:0000259" key="17">
    <source>
        <dbReference type="PROSITE" id="PS50106"/>
    </source>
</evidence>
<dbReference type="PANTHER" id="PTHR22939:SF130">
    <property type="entry name" value="PERIPLASMIC SERINE ENDOPROTEASE DEGP-LIKE-RELATED"/>
    <property type="match status" value="1"/>
</dbReference>
<evidence type="ECO:0000256" key="14">
    <source>
        <dbReference type="PIRSR" id="PIRSR611782-1"/>
    </source>
</evidence>
<keyword evidence="11" id="KW-0720">Serine protease</keyword>
<dbReference type="SMART" id="SM00228">
    <property type="entry name" value="PDZ"/>
    <property type="match status" value="2"/>
</dbReference>
<feature type="active site" description="Charge relay system" evidence="14">
    <location>
        <position position="147"/>
    </location>
</feature>
<dbReference type="InterPro" id="IPR036034">
    <property type="entry name" value="PDZ_sf"/>
</dbReference>
<dbReference type="RefSeq" id="WP_113288606.1">
    <property type="nucleotide sequence ID" value="NZ_QNTQ01000005.1"/>
</dbReference>
<dbReference type="InterPro" id="IPR011782">
    <property type="entry name" value="Pept_S1C_Do"/>
</dbReference>
<dbReference type="InterPro" id="IPR009003">
    <property type="entry name" value="Peptidase_S1_PA"/>
</dbReference>
<dbReference type="SUPFAM" id="SSF50494">
    <property type="entry name" value="Trypsin-like serine proteases"/>
    <property type="match status" value="1"/>
</dbReference>
<keyword evidence="12" id="KW-0346">Stress response</keyword>
<feature type="domain" description="PDZ" evidence="17">
    <location>
        <begin position="260"/>
        <end position="358"/>
    </location>
</feature>
<dbReference type="PROSITE" id="PS50106">
    <property type="entry name" value="PDZ"/>
    <property type="match status" value="2"/>
</dbReference>
<dbReference type="AlphaFoldDB" id="A0A365UB44"/>
<feature type="domain" description="PDZ" evidence="17">
    <location>
        <begin position="386"/>
        <end position="449"/>
    </location>
</feature>
<evidence type="ECO:0000256" key="16">
    <source>
        <dbReference type="SAM" id="SignalP"/>
    </source>
</evidence>
<feature type="chain" id="PRO_5038435289" description="Probable periplasmic serine endoprotease DegP-like" evidence="16">
    <location>
        <begin position="27"/>
        <end position="489"/>
    </location>
</feature>
<dbReference type="Pfam" id="PF17820">
    <property type="entry name" value="PDZ_6"/>
    <property type="match status" value="1"/>
</dbReference>
<dbReference type="PANTHER" id="PTHR22939">
    <property type="entry name" value="SERINE PROTEASE FAMILY S1C HTRA-RELATED"/>
    <property type="match status" value="1"/>
</dbReference>
<evidence type="ECO:0000256" key="2">
    <source>
        <dbReference type="ARBA" id="ARBA00004418"/>
    </source>
</evidence>
<organism evidence="18 19">
    <name type="scientific">Rhodosalinus halophilus</name>
    <dbReference type="NCBI Taxonomy" id="2259333"/>
    <lineage>
        <taxon>Bacteria</taxon>
        <taxon>Pseudomonadati</taxon>
        <taxon>Pseudomonadota</taxon>
        <taxon>Alphaproteobacteria</taxon>
        <taxon>Rhodobacterales</taxon>
        <taxon>Paracoccaceae</taxon>
        <taxon>Rhodosalinus</taxon>
    </lineage>
</organism>
<evidence type="ECO:0000256" key="8">
    <source>
        <dbReference type="ARBA" id="ARBA00022737"/>
    </source>
</evidence>
<dbReference type="EC" id="3.4.21.107" evidence="4"/>
<feature type="binding site" evidence="15">
    <location>
        <position position="147"/>
    </location>
    <ligand>
        <name>substrate</name>
    </ligand>
</feature>
<feature type="active site" description="Charge relay system" evidence="14">
    <location>
        <position position="117"/>
    </location>
</feature>
<feature type="active site" description="Charge relay system" evidence="14">
    <location>
        <position position="221"/>
    </location>
</feature>
<evidence type="ECO:0000256" key="15">
    <source>
        <dbReference type="PIRSR" id="PIRSR611782-2"/>
    </source>
</evidence>
<sequence length="489" mass="50248">MPDFVLRRPKSAAALVALFAAAQPLAAQQSVQGTAPGADYDTPAGFQEMVADKLPAVVGILSTAPARAGGPERGPRLPPGFEDFFGAPMPQQPPGPMRAQGSGFFVSADGYVVTNNHVVQGAESVEVVLADEERLEAAIVGTDPATDLALLKVETDETRPFVTWGASSDLQVGEWLVAIGNPFGLRATVTAGILSARSRDIRSGPYDDFLQTDAAINSGNSGGPLFNTEGDVVGVNTAIFSPSGGNVGIGFAIPSRVAQSVVADLRDDGEVERGYLGVRLQPVDANLAAALGLPEDAPGGALIADVTEGSPAAEAGLRPGDVVTQIAGEPIEDPRALSFAVAALEAGSEVGVSVLREGEPERLEVTIGEQPAEFFAAAAPPQTPQDDGQARLGVTVAPVDGELRARSNLPDTVSGLYVVSVAPGTPAARAGLREGDVISTADGEEIEGVEALRAAARAAEESERPLLLRVFRGGSHSFVAVRLDDGDQS</sequence>
<accession>A0A365UB44</accession>
<evidence type="ECO:0000256" key="13">
    <source>
        <dbReference type="ARBA" id="ARBA00032850"/>
    </source>
</evidence>
<evidence type="ECO:0000313" key="19">
    <source>
        <dbReference type="Proteomes" id="UP000253370"/>
    </source>
</evidence>
<keyword evidence="6 18" id="KW-0645">Protease</keyword>
<dbReference type="Pfam" id="PF13180">
    <property type="entry name" value="PDZ_2"/>
    <property type="match status" value="1"/>
</dbReference>
<reference evidence="18 19" key="1">
    <citation type="submission" date="2018-07" db="EMBL/GenBank/DDBJ databases">
        <title>Rhodosalinus sp. strain E84T genomic sequence and assembly.</title>
        <authorList>
            <person name="Liu Z.-W."/>
            <person name="Lu D.-C."/>
        </authorList>
    </citation>
    <scope>NUCLEOTIDE SEQUENCE [LARGE SCALE GENOMIC DNA]</scope>
    <source>
        <strain evidence="18 19">E84</strain>
    </source>
</reference>
<comment type="catalytic activity">
    <reaction evidence="1">
        <text>Acts on substrates that are at least partially unfolded. The cleavage site P1 residue is normally between a pair of hydrophobic residues, such as Val-|-Val.</text>
        <dbReference type="EC" id="3.4.21.107"/>
    </reaction>
</comment>
<keyword evidence="9" id="KW-0574">Periplasm</keyword>
<keyword evidence="19" id="KW-1185">Reference proteome</keyword>
<dbReference type="NCBIfam" id="TIGR02037">
    <property type="entry name" value="degP_htrA_DO"/>
    <property type="match status" value="1"/>
</dbReference>
<evidence type="ECO:0000256" key="4">
    <source>
        <dbReference type="ARBA" id="ARBA00013035"/>
    </source>
</evidence>
<comment type="subcellular location">
    <subcellularLocation>
        <location evidence="2">Periplasm</location>
    </subcellularLocation>
</comment>
<dbReference type="GO" id="GO:0042597">
    <property type="term" value="C:periplasmic space"/>
    <property type="evidence" value="ECO:0007669"/>
    <property type="project" value="UniProtKB-SubCell"/>
</dbReference>
<comment type="caution">
    <text evidence="18">The sequence shown here is derived from an EMBL/GenBank/DDBJ whole genome shotgun (WGS) entry which is preliminary data.</text>
</comment>
<dbReference type="OrthoDB" id="9758917at2"/>
<evidence type="ECO:0000256" key="10">
    <source>
        <dbReference type="ARBA" id="ARBA00022801"/>
    </source>
</evidence>
<dbReference type="InterPro" id="IPR041489">
    <property type="entry name" value="PDZ_6"/>
</dbReference>
<dbReference type="GO" id="GO:0006508">
    <property type="term" value="P:proteolysis"/>
    <property type="evidence" value="ECO:0007669"/>
    <property type="project" value="UniProtKB-KW"/>
</dbReference>
<dbReference type="Pfam" id="PF13365">
    <property type="entry name" value="Trypsin_2"/>
    <property type="match status" value="1"/>
</dbReference>
<proteinExistence type="inferred from homology"/>
<feature type="binding site" evidence="15">
    <location>
        <begin position="219"/>
        <end position="221"/>
    </location>
    <ligand>
        <name>substrate</name>
    </ligand>
</feature>
<keyword evidence="8" id="KW-0677">Repeat</keyword>
<dbReference type="GO" id="GO:0004252">
    <property type="term" value="F:serine-type endopeptidase activity"/>
    <property type="evidence" value="ECO:0007669"/>
    <property type="project" value="InterPro"/>
</dbReference>
<evidence type="ECO:0000256" key="12">
    <source>
        <dbReference type="ARBA" id="ARBA00023016"/>
    </source>
</evidence>
<evidence type="ECO:0000256" key="6">
    <source>
        <dbReference type="ARBA" id="ARBA00022670"/>
    </source>
</evidence>
<feature type="binding site" evidence="15">
    <location>
        <position position="117"/>
    </location>
    <ligand>
        <name>substrate</name>
    </ligand>
</feature>
<dbReference type="Gene3D" id="2.40.10.120">
    <property type="match status" value="1"/>
</dbReference>
<name>A0A365UB44_9RHOB</name>
<evidence type="ECO:0000256" key="1">
    <source>
        <dbReference type="ARBA" id="ARBA00001772"/>
    </source>
</evidence>
<dbReference type="CDD" id="cd10839">
    <property type="entry name" value="cpPDZ1_DegP-like"/>
    <property type="match status" value="1"/>
</dbReference>
<dbReference type="Gene3D" id="2.30.42.10">
    <property type="match status" value="2"/>
</dbReference>
<evidence type="ECO:0000256" key="9">
    <source>
        <dbReference type="ARBA" id="ARBA00022764"/>
    </source>
</evidence>
<protein>
    <recommendedName>
        <fullName evidence="5">Probable periplasmic serine endoprotease DegP-like</fullName>
        <ecNumber evidence="4">3.4.21.107</ecNumber>
    </recommendedName>
    <alternativeName>
        <fullName evidence="13">Protease Do</fullName>
    </alternativeName>
</protein>
<dbReference type="PRINTS" id="PR00834">
    <property type="entry name" value="PROTEASES2C"/>
</dbReference>
<gene>
    <name evidence="18" type="ORF">DRV85_06385</name>
</gene>
<keyword evidence="10" id="KW-0378">Hydrolase</keyword>
<dbReference type="EMBL" id="QNTQ01000005">
    <property type="protein sequence ID" value="RBI86369.1"/>
    <property type="molecule type" value="Genomic_DNA"/>
</dbReference>
<evidence type="ECO:0000256" key="7">
    <source>
        <dbReference type="ARBA" id="ARBA00022729"/>
    </source>
</evidence>
<comment type="similarity">
    <text evidence="3">Belongs to the peptidase S1C family.</text>
</comment>
<evidence type="ECO:0000313" key="18">
    <source>
        <dbReference type="EMBL" id="RBI86369.1"/>
    </source>
</evidence>